<protein>
    <recommendedName>
        <fullName evidence="3">Solute-binding protein family 3/N-terminal domain-containing protein</fullName>
    </recommendedName>
</protein>
<evidence type="ECO:0000256" key="2">
    <source>
        <dbReference type="ARBA" id="ARBA00022729"/>
    </source>
</evidence>
<evidence type="ECO:0000259" key="3">
    <source>
        <dbReference type="SMART" id="SM00062"/>
    </source>
</evidence>
<gene>
    <name evidence="4" type="ORF">METZ01_LOCUS62375</name>
</gene>
<reference evidence="4" key="1">
    <citation type="submission" date="2018-05" db="EMBL/GenBank/DDBJ databases">
        <authorList>
            <person name="Lanie J.A."/>
            <person name="Ng W.-L."/>
            <person name="Kazmierczak K.M."/>
            <person name="Andrzejewski T.M."/>
            <person name="Davidsen T.M."/>
            <person name="Wayne K.J."/>
            <person name="Tettelin H."/>
            <person name="Glass J.I."/>
            <person name="Rusch D."/>
            <person name="Podicherti R."/>
            <person name="Tsui H.-C.T."/>
            <person name="Winkler M.E."/>
        </authorList>
    </citation>
    <scope>NUCLEOTIDE SEQUENCE</scope>
</reference>
<accession>A0A381T1U4</accession>
<dbReference type="PROSITE" id="PS01039">
    <property type="entry name" value="SBP_BACTERIAL_3"/>
    <property type="match status" value="1"/>
</dbReference>
<dbReference type="EMBL" id="UINC01003821">
    <property type="protein sequence ID" value="SVA09521.1"/>
    <property type="molecule type" value="Genomic_DNA"/>
</dbReference>
<feature type="domain" description="Solute-binding protein family 3/N-terminal" evidence="3">
    <location>
        <begin position="42"/>
        <end position="267"/>
    </location>
</feature>
<dbReference type="Gene3D" id="3.40.190.10">
    <property type="entry name" value="Periplasmic binding protein-like II"/>
    <property type="match status" value="2"/>
</dbReference>
<dbReference type="PANTHER" id="PTHR35936:SF38">
    <property type="entry name" value="GLUTAMINE-BINDING PERIPLASMIC PROTEIN"/>
    <property type="match status" value="1"/>
</dbReference>
<sequence length="275" mass="30179">MLVGALITVGMMVGATNVALADSARQSLSSDSALEEIKKRGTLRIGLSTFVPWAMRDKKGDLIGFEIDVGKRVAADMGVEIEHIPTAWDGIIPALLAGKFDAIISGMSITMKRNLTVNFTHPYANTGYILVGSTAMAQKKDLKTLEDYNSSDITIATRRASTGAIAAQKNFPKAKLIYFDDGTMGIQETANGKVDATTSTPPKAAYDIEKRPGKLFVVDKTLMSPTREAFAVRKGDPDILNWFNNWIDNVKASGWLQERHAYWFTTREWADQLPD</sequence>
<dbReference type="CDD" id="cd13629">
    <property type="entry name" value="PBP2_Dsm1740"/>
    <property type="match status" value="1"/>
</dbReference>
<dbReference type="PANTHER" id="PTHR35936">
    <property type="entry name" value="MEMBRANE-BOUND LYTIC MUREIN TRANSGLYCOSYLASE F"/>
    <property type="match status" value="1"/>
</dbReference>
<dbReference type="SUPFAM" id="SSF53850">
    <property type="entry name" value="Periplasmic binding protein-like II"/>
    <property type="match status" value="1"/>
</dbReference>
<name>A0A381T1U4_9ZZZZ</name>
<dbReference type="GO" id="GO:0030313">
    <property type="term" value="C:cell envelope"/>
    <property type="evidence" value="ECO:0007669"/>
    <property type="project" value="UniProtKB-SubCell"/>
</dbReference>
<evidence type="ECO:0000256" key="1">
    <source>
        <dbReference type="ARBA" id="ARBA00004196"/>
    </source>
</evidence>
<evidence type="ECO:0000313" key="4">
    <source>
        <dbReference type="EMBL" id="SVA09521.1"/>
    </source>
</evidence>
<dbReference type="InterPro" id="IPR001638">
    <property type="entry name" value="Solute-binding_3/MltF_N"/>
</dbReference>
<dbReference type="Pfam" id="PF00497">
    <property type="entry name" value="SBP_bac_3"/>
    <property type="match status" value="1"/>
</dbReference>
<organism evidence="4">
    <name type="scientific">marine metagenome</name>
    <dbReference type="NCBI Taxonomy" id="408172"/>
    <lineage>
        <taxon>unclassified sequences</taxon>
        <taxon>metagenomes</taxon>
        <taxon>ecological metagenomes</taxon>
    </lineage>
</organism>
<dbReference type="AlphaFoldDB" id="A0A381T1U4"/>
<comment type="subcellular location">
    <subcellularLocation>
        <location evidence="1">Cell envelope</location>
    </subcellularLocation>
</comment>
<keyword evidence="2" id="KW-0732">Signal</keyword>
<proteinExistence type="predicted"/>
<dbReference type="SMART" id="SM00062">
    <property type="entry name" value="PBPb"/>
    <property type="match status" value="1"/>
</dbReference>
<dbReference type="InterPro" id="IPR018313">
    <property type="entry name" value="SBP_3_CS"/>
</dbReference>